<gene>
    <name evidence="1" type="ORF">ASCRUDRAFT_14912</name>
</gene>
<dbReference type="AlphaFoldDB" id="A0A1D2VBW6"/>
<organism evidence="1 2">
    <name type="scientific">Ascoidea rubescens DSM 1968</name>
    <dbReference type="NCBI Taxonomy" id="1344418"/>
    <lineage>
        <taxon>Eukaryota</taxon>
        <taxon>Fungi</taxon>
        <taxon>Dikarya</taxon>
        <taxon>Ascomycota</taxon>
        <taxon>Saccharomycotina</taxon>
        <taxon>Saccharomycetes</taxon>
        <taxon>Ascoideaceae</taxon>
        <taxon>Ascoidea</taxon>
    </lineage>
</organism>
<dbReference type="PROSITE" id="PS51450">
    <property type="entry name" value="LRR"/>
    <property type="match status" value="1"/>
</dbReference>
<dbReference type="RefSeq" id="XP_020045433.1">
    <property type="nucleotide sequence ID" value="XM_020189268.1"/>
</dbReference>
<dbReference type="Gene3D" id="3.80.10.10">
    <property type="entry name" value="Ribonuclease Inhibitor"/>
    <property type="match status" value="1"/>
</dbReference>
<dbReference type="EMBL" id="KV454487">
    <property type="protein sequence ID" value="ODV59126.1"/>
    <property type="molecule type" value="Genomic_DNA"/>
</dbReference>
<name>A0A1D2VBW6_9ASCO</name>
<sequence>MMIADNGKYPSNLKSLNLSCNCIKTLHITEQLSSCLDVNLSYNKIKKTQRVISMEHFDSFGFTFDVARNEL</sequence>
<dbReference type="InterPro" id="IPR032675">
    <property type="entry name" value="LRR_dom_sf"/>
</dbReference>
<evidence type="ECO:0000313" key="1">
    <source>
        <dbReference type="EMBL" id="ODV59126.1"/>
    </source>
</evidence>
<evidence type="ECO:0008006" key="3">
    <source>
        <dbReference type="Google" id="ProtNLM"/>
    </source>
</evidence>
<dbReference type="Proteomes" id="UP000095038">
    <property type="component" value="Unassembled WGS sequence"/>
</dbReference>
<protein>
    <recommendedName>
        <fullName evidence="3">Outer arm dynein light chain 1</fullName>
    </recommendedName>
</protein>
<proteinExistence type="predicted"/>
<reference evidence="2" key="1">
    <citation type="submission" date="2016-05" db="EMBL/GenBank/DDBJ databases">
        <title>Comparative genomics of biotechnologically important yeasts.</title>
        <authorList>
            <consortium name="DOE Joint Genome Institute"/>
            <person name="Riley R."/>
            <person name="Haridas S."/>
            <person name="Wolfe K.H."/>
            <person name="Lopes M.R."/>
            <person name="Hittinger C.T."/>
            <person name="Goker M."/>
            <person name="Salamov A."/>
            <person name="Wisecaver J."/>
            <person name="Long T.M."/>
            <person name="Aerts A.L."/>
            <person name="Barry K."/>
            <person name="Choi C."/>
            <person name="Clum A."/>
            <person name="Coughlan A.Y."/>
            <person name="Deshpande S."/>
            <person name="Douglass A.P."/>
            <person name="Hanson S.J."/>
            <person name="Klenk H.-P."/>
            <person name="Labutti K."/>
            <person name="Lapidus A."/>
            <person name="Lindquist E."/>
            <person name="Lipzen A."/>
            <person name="Meier-Kolthoff J.P."/>
            <person name="Ohm R.A."/>
            <person name="Otillar R.P."/>
            <person name="Pangilinan J."/>
            <person name="Peng Y."/>
            <person name="Rokas A."/>
            <person name="Rosa C.A."/>
            <person name="Scheuner C."/>
            <person name="Sibirny A.A."/>
            <person name="Slot J.C."/>
            <person name="Stielow J.B."/>
            <person name="Sun H."/>
            <person name="Kurtzman C.P."/>
            <person name="Blackwell M."/>
            <person name="Grigoriev I.V."/>
            <person name="Jeffries T.W."/>
        </authorList>
    </citation>
    <scope>NUCLEOTIDE SEQUENCE [LARGE SCALE GENOMIC DNA]</scope>
    <source>
        <strain evidence="2">DSM 1968</strain>
    </source>
</reference>
<dbReference type="SUPFAM" id="SSF52075">
    <property type="entry name" value="Outer arm dynein light chain 1"/>
    <property type="match status" value="1"/>
</dbReference>
<accession>A0A1D2VBW6</accession>
<dbReference type="InterPro" id="IPR001611">
    <property type="entry name" value="Leu-rich_rpt"/>
</dbReference>
<evidence type="ECO:0000313" key="2">
    <source>
        <dbReference type="Proteomes" id="UP000095038"/>
    </source>
</evidence>
<dbReference type="GeneID" id="30962904"/>
<dbReference type="InParanoid" id="A0A1D2VBW6"/>
<keyword evidence="2" id="KW-1185">Reference proteome</keyword>